<name>A0A9N9HQT0_9GLOM</name>
<reference evidence="1" key="1">
    <citation type="submission" date="2021-06" db="EMBL/GenBank/DDBJ databases">
        <authorList>
            <person name="Kallberg Y."/>
            <person name="Tangrot J."/>
            <person name="Rosling A."/>
        </authorList>
    </citation>
    <scope>NUCLEOTIDE SEQUENCE</scope>
    <source>
        <strain evidence="1">IN212</strain>
    </source>
</reference>
<protein>
    <submittedName>
        <fullName evidence="1">5061_t:CDS:1</fullName>
    </submittedName>
</protein>
<proteinExistence type="predicted"/>
<comment type="caution">
    <text evidence="1">The sequence shown here is derived from an EMBL/GenBank/DDBJ whole genome shotgun (WGS) entry which is preliminary data.</text>
</comment>
<evidence type="ECO:0000313" key="2">
    <source>
        <dbReference type="Proteomes" id="UP000789396"/>
    </source>
</evidence>
<dbReference type="EMBL" id="CAJVPZ010020538">
    <property type="protein sequence ID" value="CAG8701038.1"/>
    <property type="molecule type" value="Genomic_DNA"/>
</dbReference>
<dbReference type="OrthoDB" id="2418216at2759"/>
<organism evidence="1 2">
    <name type="scientific">Racocetra fulgida</name>
    <dbReference type="NCBI Taxonomy" id="60492"/>
    <lineage>
        <taxon>Eukaryota</taxon>
        <taxon>Fungi</taxon>
        <taxon>Fungi incertae sedis</taxon>
        <taxon>Mucoromycota</taxon>
        <taxon>Glomeromycotina</taxon>
        <taxon>Glomeromycetes</taxon>
        <taxon>Diversisporales</taxon>
        <taxon>Gigasporaceae</taxon>
        <taxon>Racocetra</taxon>
    </lineage>
</organism>
<sequence length="88" mass="10349">EPFLVADKFNHEIQDQLLCFSSVQNLSVLRKDKLENNQTILEQQVIYEKLYEIYKKALSKALQKCIKSHQLICLLQEFVDMSDESDLD</sequence>
<dbReference type="AlphaFoldDB" id="A0A9N9HQT0"/>
<keyword evidence="2" id="KW-1185">Reference proteome</keyword>
<feature type="non-terminal residue" evidence="1">
    <location>
        <position position="88"/>
    </location>
</feature>
<evidence type="ECO:0000313" key="1">
    <source>
        <dbReference type="EMBL" id="CAG8701038.1"/>
    </source>
</evidence>
<dbReference type="Proteomes" id="UP000789396">
    <property type="component" value="Unassembled WGS sequence"/>
</dbReference>
<accession>A0A9N9HQT0</accession>
<gene>
    <name evidence="1" type="ORF">RFULGI_LOCUS10411</name>
</gene>
<feature type="non-terminal residue" evidence="1">
    <location>
        <position position="1"/>
    </location>
</feature>